<evidence type="ECO:0000313" key="8">
    <source>
        <dbReference type="Proteomes" id="UP001205105"/>
    </source>
</evidence>
<evidence type="ECO:0000256" key="5">
    <source>
        <dbReference type="SAM" id="MobiDB-lite"/>
    </source>
</evidence>
<feature type="transmembrane region" description="Helical" evidence="6">
    <location>
        <begin position="212"/>
        <end position="231"/>
    </location>
</feature>
<sequence length="376" mass="38754">MSLAVAARPSRPRLEVGGRAGRVPHALQPPPRPSPLRRAALAPAGRPAAPLRVARPMGPLDTEQHEQQEQQVAIRERLQGYWRLVRGWNALPSMALVLLGAWTGAGKTLLALKHLTVWFMGLASGAVAMASCTINDYFDADIDAVNDPQKPVPSGLIPRDRALLVASLLYIGLLALACLVPNAGVRLIVALSSALTVLYTPVLKKQTLVKNCVVACVIAAAPLAGALAAGAGGGPGLRAVLAPCAFLWLGIMFREILMDIQDRRGDGAAGVLTLPVVLGPRAALGIGFGLLAACMALAAHAAVYGGGLAWAWAAAPALEPAARTAALAAVAWVLSTPCAAAVAVQRSGFGKAEVSRAIDVSMKSVGLGTLLLALLV</sequence>
<dbReference type="InterPro" id="IPR000537">
    <property type="entry name" value="UbiA_prenyltransferase"/>
</dbReference>
<feature type="transmembrane region" description="Helical" evidence="6">
    <location>
        <begin position="159"/>
        <end position="177"/>
    </location>
</feature>
<feature type="transmembrane region" description="Helical" evidence="6">
    <location>
        <begin position="117"/>
        <end position="138"/>
    </location>
</feature>
<feature type="transmembrane region" description="Helical" evidence="6">
    <location>
        <begin position="237"/>
        <end position="257"/>
    </location>
</feature>
<feature type="transmembrane region" description="Helical" evidence="6">
    <location>
        <begin position="288"/>
        <end position="313"/>
    </location>
</feature>
<feature type="transmembrane region" description="Helical" evidence="6">
    <location>
        <begin position="84"/>
        <end position="105"/>
    </location>
</feature>
<dbReference type="InterPro" id="IPR044878">
    <property type="entry name" value="UbiA_sf"/>
</dbReference>
<evidence type="ECO:0000256" key="1">
    <source>
        <dbReference type="ARBA" id="ARBA00004141"/>
    </source>
</evidence>
<protein>
    <submittedName>
        <fullName evidence="7">Uncharacterized protein</fullName>
    </submittedName>
</protein>
<feature type="region of interest" description="Disordered" evidence="5">
    <location>
        <begin position="1"/>
        <end position="38"/>
    </location>
</feature>
<dbReference type="InterPro" id="IPR050475">
    <property type="entry name" value="Prenyltransferase_related"/>
</dbReference>
<gene>
    <name evidence="7" type="ORF">COHA_003539</name>
</gene>
<dbReference type="GO" id="GO:0016765">
    <property type="term" value="F:transferase activity, transferring alkyl or aryl (other than methyl) groups"/>
    <property type="evidence" value="ECO:0007669"/>
    <property type="project" value="InterPro"/>
</dbReference>
<comment type="subcellular location">
    <subcellularLocation>
        <location evidence="1">Membrane</location>
        <topology evidence="1">Multi-pass membrane protein</topology>
    </subcellularLocation>
</comment>
<dbReference type="EMBL" id="JADXDR010000048">
    <property type="protein sequence ID" value="KAI7842793.1"/>
    <property type="molecule type" value="Genomic_DNA"/>
</dbReference>
<dbReference type="Proteomes" id="UP001205105">
    <property type="component" value="Unassembled WGS sequence"/>
</dbReference>
<evidence type="ECO:0000256" key="6">
    <source>
        <dbReference type="SAM" id="Phobius"/>
    </source>
</evidence>
<keyword evidence="8" id="KW-1185">Reference proteome</keyword>
<dbReference type="Gene3D" id="1.10.357.140">
    <property type="entry name" value="UbiA prenyltransferase"/>
    <property type="match status" value="1"/>
</dbReference>
<reference evidence="7" key="1">
    <citation type="submission" date="2020-11" db="EMBL/GenBank/DDBJ databases">
        <title>Chlorella ohadii genome sequencing and assembly.</title>
        <authorList>
            <person name="Murik O."/>
            <person name="Treves H."/>
            <person name="Kedem I."/>
            <person name="Shotland Y."/>
            <person name="Kaplan A."/>
        </authorList>
    </citation>
    <scope>NUCLEOTIDE SEQUENCE</scope>
    <source>
        <strain evidence="7">1</strain>
    </source>
</reference>
<name>A0AAD5H6M5_9CHLO</name>
<evidence type="ECO:0000256" key="4">
    <source>
        <dbReference type="ARBA" id="ARBA00023136"/>
    </source>
</evidence>
<dbReference type="AlphaFoldDB" id="A0AAD5H6M5"/>
<evidence type="ECO:0000256" key="2">
    <source>
        <dbReference type="ARBA" id="ARBA00022692"/>
    </source>
</evidence>
<dbReference type="GO" id="GO:0016020">
    <property type="term" value="C:membrane"/>
    <property type="evidence" value="ECO:0007669"/>
    <property type="project" value="UniProtKB-SubCell"/>
</dbReference>
<organism evidence="7 8">
    <name type="scientific">Chlorella ohadii</name>
    <dbReference type="NCBI Taxonomy" id="2649997"/>
    <lineage>
        <taxon>Eukaryota</taxon>
        <taxon>Viridiplantae</taxon>
        <taxon>Chlorophyta</taxon>
        <taxon>core chlorophytes</taxon>
        <taxon>Trebouxiophyceae</taxon>
        <taxon>Chlorellales</taxon>
        <taxon>Chlorellaceae</taxon>
        <taxon>Chlorella clade</taxon>
        <taxon>Chlorella</taxon>
    </lineage>
</organism>
<keyword evidence="3 6" id="KW-1133">Transmembrane helix</keyword>
<evidence type="ECO:0000313" key="7">
    <source>
        <dbReference type="EMBL" id="KAI7842793.1"/>
    </source>
</evidence>
<feature type="transmembrane region" description="Helical" evidence="6">
    <location>
        <begin position="325"/>
        <end position="344"/>
    </location>
</feature>
<dbReference type="Pfam" id="PF01040">
    <property type="entry name" value="UbiA"/>
    <property type="match status" value="1"/>
</dbReference>
<dbReference type="PANTHER" id="PTHR42723:SF1">
    <property type="entry name" value="CHLOROPHYLL SYNTHASE, CHLOROPLASTIC"/>
    <property type="match status" value="1"/>
</dbReference>
<keyword evidence="2 6" id="KW-0812">Transmembrane</keyword>
<keyword evidence="4 6" id="KW-0472">Membrane</keyword>
<proteinExistence type="predicted"/>
<accession>A0AAD5H6M5</accession>
<comment type="caution">
    <text evidence="7">The sequence shown here is derived from an EMBL/GenBank/DDBJ whole genome shotgun (WGS) entry which is preliminary data.</text>
</comment>
<feature type="transmembrane region" description="Helical" evidence="6">
    <location>
        <begin position="183"/>
        <end position="200"/>
    </location>
</feature>
<dbReference type="PANTHER" id="PTHR42723">
    <property type="entry name" value="CHLOROPHYLL SYNTHASE"/>
    <property type="match status" value="1"/>
</dbReference>
<evidence type="ECO:0000256" key="3">
    <source>
        <dbReference type="ARBA" id="ARBA00022989"/>
    </source>
</evidence>